<dbReference type="EMBL" id="JAQHRD010000006">
    <property type="protein sequence ID" value="KAJ6440223.1"/>
    <property type="molecule type" value="Genomic_DNA"/>
</dbReference>
<keyword evidence="4" id="KW-1185">Reference proteome</keyword>
<evidence type="ECO:0000259" key="2">
    <source>
        <dbReference type="PROSITE" id="PS52045"/>
    </source>
</evidence>
<accession>A0AB34FMS2</accession>
<dbReference type="InterPro" id="IPR053168">
    <property type="entry name" value="Glutamic_endopeptidase"/>
</dbReference>
<proteinExistence type="predicted"/>
<comment type="caution">
    <text evidence="3">The sequence shown here is derived from an EMBL/GenBank/DDBJ whole genome shotgun (WGS) entry which is preliminary data.</text>
</comment>
<reference evidence="3" key="1">
    <citation type="submission" date="2023-01" db="EMBL/GenBank/DDBJ databases">
        <title>The growth and conidiation of Purpureocillium lavendulum are regulated by nitrogen source and histone H3K14 acetylation.</title>
        <authorList>
            <person name="Tang P."/>
            <person name="Han J."/>
            <person name="Zhang C."/>
            <person name="Tang P."/>
            <person name="Qi F."/>
            <person name="Zhang K."/>
            <person name="Liang L."/>
        </authorList>
    </citation>
    <scope>NUCLEOTIDE SEQUENCE</scope>
    <source>
        <strain evidence="3">YMF1.00683</strain>
    </source>
</reference>
<protein>
    <recommendedName>
        <fullName evidence="2">Neprosin PEP catalytic domain-containing protein</fullName>
    </recommendedName>
</protein>
<feature type="chain" id="PRO_5044194159" description="Neprosin PEP catalytic domain-containing protein" evidence="1">
    <location>
        <begin position="22"/>
        <end position="373"/>
    </location>
</feature>
<evidence type="ECO:0000313" key="3">
    <source>
        <dbReference type="EMBL" id="KAJ6440223.1"/>
    </source>
</evidence>
<dbReference type="PROSITE" id="PS52045">
    <property type="entry name" value="NEPROSIN_PEP_CD"/>
    <property type="match status" value="1"/>
</dbReference>
<gene>
    <name evidence="3" type="ORF">O9K51_08114</name>
</gene>
<keyword evidence="1" id="KW-0732">Signal</keyword>
<dbReference type="PANTHER" id="PTHR31589">
    <property type="entry name" value="PROTEIN, PUTATIVE (DUF239)-RELATED-RELATED"/>
    <property type="match status" value="1"/>
</dbReference>
<evidence type="ECO:0000313" key="4">
    <source>
        <dbReference type="Proteomes" id="UP001163105"/>
    </source>
</evidence>
<dbReference type="AlphaFoldDB" id="A0AB34FMS2"/>
<name>A0AB34FMS2_9HYPO</name>
<dbReference type="Pfam" id="PF03080">
    <property type="entry name" value="Neprosin"/>
    <property type="match status" value="1"/>
</dbReference>
<feature type="signal peptide" evidence="1">
    <location>
        <begin position="1"/>
        <end position="21"/>
    </location>
</feature>
<dbReference type="Proteomes" id="UP001163105">
    <property type="component" value="Unassembled WGS sequence"/>
</dbReference>
<dbReference type="PANTHER" id="PTHR31589:SF221">
    <property type="entry name" value="LIGASE, PUTATIVE (DUF239)-RELATED"/>
    <property type="match status" value="1"/>
</dbReference>
<dbReference type="InterPro" id="IPR004314">
    <property type="entry name" value="Neprosin"/>
</dbReference>
<organism evidence="3 4">
    <name type="scientific">Purpureocillium lavendulum</name>
    <dbReference type="NCBI Taxonomy" id="1247861"/>
    <lineage>
        <taxon>Eukaryota</taxon>
        <taxon>Fungi</taxon>
        <taxon>Dikarya</taxon>
        <taxon>Ascomycota</taxon>
        <taxon>Pezizomycotina</taxon>
        <taxon>Sordariomycetes</taxon>
        <taxon>Hypocreomycetidae</taxon>
        <taxon>Hypocreales</taxon>
        <taxon>Ophiocordycipitaceae</taxon>
        <taxon>Purpureocillium</taxon>
    </lineage>
</organism>
<evidence type="ECO:0000256" key="1">
    <source>
        <dbReference type="SAM" id="SignalP"/>
    </source>
</evidence>
<feature type="domain" description="Neprosin PEP catalytic" evidence="2">
    <location>
        <begin position="110"/>
        <end position="370"/>
    </location>
</feature>
<sequence>MWYILSRFTLVALLCQSLGEAAVQNRRPHIAKTVTLGNGQVIDWIYKDSQGDVASPPPFGPGGHEIVPSVFNETTVGPKGTVPILRSNGEPSRVKVAPPLSTPMKSRIGSRQYSGQHWYVSTSQTTDNRGGSAALSMFKAFVAQNDDFSLLQTAVIRSVPSIGIQTVEAGWINFPDQKQKPHLFTFFNTNNYQTIGDYLAGWNTDVKGWVQSDTQYFPGIELTPLSVVGGAQKEIHVRYSLHNGSWWLGVNGRWAGYYPAKMFTKNGNSAQKTLQSKSDRINWYGEIYQAEDAQTTTDMGSGHFAADGYGKAAYLHNITYTDMSGRDHDFDGSQGTHVDDPKRYSIDAHFLDTGAWGSHFFLGGPGAGGKIGG</sequence>